<dbReference type="CDD" id="cd08417">
    <property type="entry name" value="PBP2_Nitroaromatics_like"/>
    <property type="match status" value="1"/>
</dbReference>
<evidence type="ECO:0000256" key="3">
    <source>
        <dbReference type="ARBA" id="ARBA00023125"/>
    </source>
</evidence>
<dbReference type="RefSeq" id="WP_094810865.1">
    <property type="nucleotide sequence ID" value="NZ_NEVU01000001.1"/>
</dbReference>
<accession>A0A261VVT9</accession>
<keyword evidence="3" id="KW-0238">DNA-binding</keyword>
<protein>
    <submittedName>
        <fullName evidence="6">LysR family transcriptional regulator</fullName>
    </submittedName>
</protein>
<organism evidence="6 7">
    <name type="scientific">Bordetella genomosp. 12</name>
    <dbReference type="NCBI Taxonomy" id="463035"/>
    <lineage>
        <taxon>Bacteria</taxon>
        <taxon>Pseudomonadati</taxon>
        <taxon>Pseudomonadota</taxon>
        <taxon>Betaproteobacteria</taxon>
        <taxon>Burkholderiales</taxon>
        <taxon>Alcaligenaceae</taxon>
        <taxon>Bordetella</taxon>
    </lineage>
</organism>
<dbReference type="GO" id="GO:0003700">
    <property type="term" value="F:DNA-binding transcription factor activity"/>
    <property type="evidence" value="ECO:0007669"/>
    <property type="project" value="InterPro"/>
</dbReference>
<dbReference type="Proteomes" id="UP000216429">
    <property type="component" value="Unassembled WGS sequence"/>
</dbReference>
<dbReference type="InterPro" id="IPR005119">
    <property type="entry name" value="LysR_subst-bd"/>
</dbReference>
<name>A0A261VVT9_9BORD</name>
<comment type="caution">
    <text evidence="6">The sequence shown here is derived from an EMBL/GenBank/DDBJ whole genome shotgun (WGS) entry which is preliminary data.</text>
</comment>
<dbReference type="PROSITE" id="PS50931">
    <property type="entry name" value="HTH_LYSR"/>
    <property type="match status" value="1"/>
</dbReference>
<dbReference type="InterPro" id="IPR050389">
    <property type="entry name" value="LysR-type_TF"/>
</dbReference>
<dbReference type="PANTHER" id="PTHR30118:SF15">
    <property type="entry name" value="TRANSCRIPTIONAL REGULATORY PROTEIN"/>
    <property type="match status" value="1"/>
</dbReference>
<dbReference type="SUPFAM" id="SSF46785">
    <property type="entry name" value="Winged helix' DNA-binding domain"/>
    <property type="match status" value="1"/>
</dbReference>
<proteinExistence type="inferred from homology"/>
<dbReference type="GO" id="GO:0003677">
    <property type="term" value="F:DNA binding"/>
    <property type="evidence" value="ECO:0007669"/>
    <property type="project" value="UniProtKB-KW"/>
</dbReference>
<dbReference type="InterPro" id="IPR000847">
    <property type="entry name" value="LysR_HTH_N"/>
</dbReference>
<feature type="domain" description="HTH lysR-type" evidence="5">
    <location>
        <begin position="13"/>
        <end position="70"/>
    </location>
</feature>
<comment type="similarity">
    <text evidence="1">Belongs to the LysR transcriptional regulatory family.</text>
</comment>
<evidence type="ECO:0000313" key="7">
    <source>
        <dbReference type="Proteomes" id="UP000216429"/>
    </source>
</evidence>
<keyword evidence="2" id="KW-0805">Transcription regulation</keyword>
<dbReference type="Pfam" id="PF00126">
    <property type="entry name" value="HTH_1"/>
    <property type="match status" value="1"/>
</dbReference>
<reference evidence="7" key="1">
    <citation type="submission" date="2017-05" db="EMBL/GenBank/DDBJ databases">
        <title>Complete and WGS of Bordetella genogroups.</title>
        <authorList>
            <person name="Spilker T."/>
            <person name="Lipuma J."/>
        </authorList>
    </citation>
    <scope>NUCLEOTIDE SEQUENCE [LARGE SCALE GENOMIC DNA]</scope>
    <source>
        <strain evidence="7">AU6712</strain>
    </source>
</reference>
<dbReference type="PANTHER" id="PTHR30118">
    <property type="entry name" value="HTH-TYPE TRANSCRIPTIONAL REGULATOR LEUO-RELATED"/>
    <property type="match status" value="1"/>
</dbReference>
<evidence type="ECO:0000256" key="4">
    <source>
        <dbReference type="ARBA" id="ARBA00023163"/>
    </source>
</evidence>
<dbReference type="InterPro" id="IPR036388">
    <property type="entry name" value="WH-like_DNA-bd_sf"/>
</dbReference>
<evidence type="ECO:0000256" key="1">
    <source>
        <dbReference type="ARBA" id="ARBA00009437"/>
    </source>
</evidence>
<evidence type="ECO:0000259" key="5">
    <source>
        <dbReference type="PROSITE" id="PS50931"/>
    </source>
</evidence>
<dbReference type="AlphaFoldDB" id="A0A261VVT9"/>
<evidence type="ECO:0000313" key="6">
    <source>
        <dbReference type="EMBL" id="OZI77891.1"/>
    </source>
</evidence>
<dbReference type="Gene3D" id="1.10.10.10">
    <property type="entry name" value="Winged helix-like DNA-binding domain superfamily/Winged helix DNA-binding domain"/>
    <property type="match status" value="1"/>
</dbReference>
<dbReference type="Gene3D" id="3.40.190.10">
    <property type="entry name" value="Periplasmic binding protein-like II"/>
    <property type="match status" value="2"/>
</dbReference>
<sequence length="329" mass="36767">MSDSPALPALRRLDMNLLLTFDALMRTRSATLASRQLHKTQPAISRELARLRLRLQDPLLVLVKGRFVPTERALELHAAVHGALLSLDAALRPPAVFEPARAAGMVNIGLGAHSEFLLAGPLMQRLHQQAPGLLPRFQAIHGAVQPDDLDAGRLELAVGLFGPMPARFHDEVLLRERRVCVVSASHPLAARKQLKLRDLAGLRWFAFSQMYGHETHLERAMKPLPPAERIQFSAFLSDFGAAPYVIMDSDYATTMPASVARRHARHFPLAMLALPPPLRDIELRMVWPRRLHASPLHAWLREQLRQVLAEQISLPQPSSRRRMGNVMSA</sequence>
<dbReference type="Pfam" id="PF03466">
    <property type="entry name" value="LysR_substrate"/>
    <property type="match status" value="1"/>
</dbReference>
<evidence type="ECO:0000256" key="2">
    <source>
        <dbReference type="ARBA" id="ARBA00023015"/>
    </source>
</evidence>
<dbReference type="InterPro" id="IPR036390">
    <property type="entry name" value="WH_DNA-bd_sf"/>
</dbReference>
<dbReference type="OrthoDB" id="8437302at2"/>
<keyword evidence="7" id="KW-1185">Reference proteome</keyword>
<gene>
    <name evidence="6" type="ORF">CAL22_05035</name>
</gene>
<keyword evidence="4" id="KW-0804">Transcription</keyword>
<dbReference type="EMBL" id="NEVU01000001">
    <property type="protein sequence ID" value="OZI77891.1"/>
    <property type="molecule type" value="Genomic_DNA"/>
</dbReference>
<dbReference type="SUPFAM" id="SSF53850">
    <property type="entry name" value="Periplasmic binding protein-like II"/>
    <property type="match status" value="1"/>
</dbReference>
<dbReference type="InterPro" id="IPR037402">
    <property type="entry name" value="YidZ_PBP2"/>
</dbReference>